<dbReference type="PANTHER" id="PTHR11746">
    <property type="entry name" value="O-METHYLTRANSFERASE"/>
    <property type="match status" value="1"/>
</dbReference>
<evidence type="ECO:0000313" key="7">
    <source>
        <dbReference type="Proteomes" id="UP000324897"/>
    </source>
</evidence>
<proteinExistence type="predicted"/>
<organism evidence="6 7">
    <name type="scientific">Eragrostis curvula</name>
    <name type="common">weeping love grass</name>
    <dbReference type="NCBI Taxonomy" id="38414"/>
    <lineage>
        <taxon>Eukaryota</taxon>
        <taxon>Viridiplantae</taxon>
        <taxon>Streptophyta</taxon>
        <taxon>Embryophyta</taxon>
        <taxon>Tracheophyta</taxon>
        <taxon>Spermatophyta</taxon>
        <taxon>Magnoliopsida</taxon>
        <taxon>Liliopsida</taxon>
        <taxon>Poales</taxon>
        <taxon>Poaceae</taxon>
        <taxon>PACMAD clade</taxon>
        <taxon>Chloridoideae</taxon>
        <taxon>Eragrostideae</taxon>
        <taxon>Eragrostidinae</taxon>
        <taxon>Eragrostis</taxon>
    </lineage>
</organism>
<name>A0A5J9UR83_9POAL</name>
<dbReference type="InterPro" id="IPR016461">
    <property type="entry name" value="COMT-like"/>
</dbReference>
<evidence type="ECO:0000313" key="6">
    <source>
        <dbReference type="EMBL" id="TVU26312.1"/>
    </source>
</evidence>
<keyword evidence="7" id="KW-1185">Reference proteome</keyword>
<dbReference type="Gene3D" id="3.40.50.150">
    <property type="entry name" value="Vaccinia Virus protein VP39"/>
    <property type="match status" value="1"/>
</dbReference>
<dbReference type="Pfam" id="PF00891">
    <property type="entry name" value="Methyltransf_2"/>
    <property type="match status" value="1"/>
</dbReference>
<reference evidence="6 7" key="1">
    <citation type="journal article" date="2019" name="Sci. Rep.">
        <title>A high-quality genome of Eragrostis curvula grass provides insights into Poaceae evolution and supports new strategies to enhance forage quality.</title>
        <authorList>
            <person name="Carballo J."/>
            <person name="Santos B.A.C.M."/>
            <person name="Zappacosta D."/>
            <person name="Garbus I."/>
            <person name="Selva J.P."/>
            <person name="Gallo C.A."/>
            <person name="Diaz A."/>
            <person name="Albertini E."/>
            <person name="Caccamo M."/>
            <person name="Echenique V."/>
        </authorList>
    </citation>
    <scope>NUCLEOTIDE SEQUENCE [LARGE SCALE GENOMIC DNA]</scope>
    <source>
        <strain evidence="7">cv. Victoria</strain>
        <tissue evidence="6">Leaf</tissue>
    </source>
</reference>
<dbReference type="Pfam" id="PF08100">
    <property type="entry name" value="Dimerisation"/>
    <property type="match status" value="1"/>
</dbReference>
<dbReference type="InterPro" id="IPR036390">
    <property type="entry name" value="WH_DNA-bd_sf"/>
</dbReference>
<feature type="domain" description="O-methyltransferase dimerisation" evidence="5">
    <location>
        <begin position="25"/>
        <end position="65"/>
    </location>
</feature>
<protein>
    <submittedName>
        <fullName evidence="6">Uncharacterized protein</fullName>
    </submittedName>
</protein>
<accession>A0A5J9UR83</accession>
<evidence type="ECO:0000256" key="3">
    <source>
        <dbReference type="ARBA" id="ARBA00022691"/>
    </source>
</evidence>
<evidence type="ECO:0000256" key="1">
    <source>
        <dbReference type="ARBA" id="ARBA00022603"/>
    </source>
</evidence>
<dbReference type="InterPro" id="IPR029063">
    <property type="entry name" value="SAM-dependent_MTases_sf"/>
</dbReference>
<feature type="non-terminal residue" evidence="6">
    <location>
        <position position="1"/>
    </location>
</feature>
<dbReference type="PIRSF" id="PIRSF005739">
    <property type="entry name" value="O-mtase"/>
    <property type="match status" value="1"/>
</dbReference>
<feature type="domain" description="O-methyltransferase C-terminal" evidence="4">
    <location>
        <begin position="195"/>
        <end position="318"/>
    </location>
</feature>
<dbReference type="FunFam" id="3.40.50.150:FF:000206">
    <property type="entry name" value="O-methyltransferase ZRP4"/>
    <property type="match status" value="1"/>
</dbReference>
<keyword evidence="1" id="KW-0489">Methyltransferase</keyword>
<evidence type="ECO:0000259" key="5">
    <source>
        <dbReference type="Pfam" id="PF08100"/>
    </source>
</evidence>
<dbReference type="EMBL" id="RWGY01000013">
    <property type="protein sequence ID" value="TVU26312.1"/>
    <property type="molecule type" value="Genomic_DNA"/>
</dbReference>
<dbReference type="InterPro" id="IPR012967">
    <property type="entry name" value="COMT_dimerisation"/>
</dbReference>
<dbReference type="GO" id="GO:0046983">
    <property type="term" value="F:protein dimerization activity"/>
    <property type="evidence" value="ECO:0007669"/>
    <property type="project" value="InterPro"/>
</dbReference>
<dbReference type="InterPro" id="IPR001077">
    <property type="entry name" value="COMT_C"/>
</dbReference>
<dbReference type="PROSITE" id="PS51683">
    <property type="entry name" value="SAM_OMT_II"/>
    <property type="match status" value="1"/>
</dbReference>
<keyword evidence="2" id="KW-0808">Transferase</keyword>
<dbReference type="OrthoDB" id="2410195at2759"/>
<dbReference type="Proteomes" id="UP000324897">
    <property type="component" value="Chromosome 2"/>
</dbReference>
<comment type="caution">
    <text evidence="6">The sequence shown here is derived from an EMBL/GenBank/DDBJ whole genome shotgun (WGS) entry which is preliminary data.</text>
</comment>
<dbReference type="AlphaFoldDB" id="A0A5J9UR83"/>
<keyword evidence="3" id="KW-0949">S-adenosyl-L-methionine</keyword>
<dbReference type="InterPro" id="IPR036388">
    <property type="entry name" value="WH-like_DNA-bd_sf"/>
</dbReference>
<dbReference type="SUPFAM" id="SSF53335">
    <property type="entry name" value="S-adenosyl-L-methionine-dependent methyltransferases"/>
    <property type="match status" value="1"/>
</dbReference>
<sequence>MCCRSSMGELMINTEDLPHAYVEIFHHCFGHVKSMALRCADGLGIPTAIHRRGGAATVSDLIANMIGLHPSKLPETVYTLTPSSRLLVAAAADDDKAAGSRDMSAMLRLLVRPSTAVSVFFGLEAWFRDGGATTTTTTLFEAAHGGMSPWNLTKEDDSYNKALSDACVADSGFTMDAVLRERGEIFRGLGSLVDVKCRVLDLEQVVSKAPGADGGVVDFVAGDMFESIPSADAVLIKNVLDCWADDDCIKILRQCKKAIPSREAGGKVIIINTVVGYGAQDAIVQETHVLFDIYMMRQGGIEREEHEWKRIFLEAGFSDYKITPILGLQSIVEVAP</sequence>
<dbReference type="GO" id="GO:0032259">
    <property type="term" value="P:methylation"/>
    <property type="evidence" value="ECO:0007669"/>
    <property type="project" value="UniProtKB-KW"/>
</dbReference>
<dbReference type="SUPFAM" id="SSF46785">
    <property type="entry name" value="Winged helix' DNA-binding domain"/>
    <property type="match status" value="1"/>
</dbReference>
<evidence type="ECO:0000259" key="4">
    <source>
        <dbReference type="Pfam" id="PF00891"/>
    </source>
</evidence>
<gene>
    <name evidence="6" type="ORF">EJB05_28851</name>
</gene>
<dbReference type="GO" id="GO:0008171">
    <property type="term" value="F:O-methyltransferase activity"/>
    <property type="evidence" value="ECO:0007669"/>
    <property type="project" value="InterPro"/>
</dbReference>
<dbReference type="Gene3D" id="1.10.10.10">
    <property type="entry name" value="Winged helix-like DNA-binding domain superfamily/Winged helix DNA-binding domain"/>
    <property type="match status" value="1"/>
</dbReference>
<evidence type="ECO:0000256" key="2">
    <source>
        <dbReference type="ARBA" id="ARBA00022679"/>
    </source>
</evidence>
<dbReference type="Gramene" id="TVU26312">
    <property type="protein sequence ID" value="TVU26312"/>
    <property type="gene ID" value="EJB05_28851"/>
</dbReference>